<evidence type="ECO:0000313" key="3">
    <source>
        <dbReference type="Proteomes" id="UP000320176"/>
    </source>
</evidence>
<dbReference type="Pfam" id="PF07589">
    <property type="entry name" value="PEP-CTERM"/>
    <property type="match status" value="1"/>
</dbReference>
<evidence type="ECO:0000259" key="1">
    <source>
        <dbReference type="Pfam" id="PF07589"/>
    </source>
</evidence>
<dbReference type="SUPFAM" id="SSF55486">
    <property type="entry name" value="Metalloproteases ('zincins'), catalytic domain"/>
    <property type="match status" value="1"/>
</dbReference>
<sequence length="358" mass="36824">MLRIQIPLAVLVLTLVSAISPPAYGGIVLDYSNDQANGDFFGNNPTAKNALEAAVADINAVLNLNLGAITNDVATGTSGGGSTELNFDFRYSYTNPSTGASVNIADTTLPANEIRIFVGARNLGGTTLGQGGPTGSGINISGFVGGGDAADAVADAMTNYHHRRGDGPVISNFSGSVAGAAYSFDMGPTIGNLWFDQDTDNDGNADDSALLNANWHFDHTTSVATGKSDFYSVALHETMHAIGVGVSDSWDSLVSGTDWTGAEVIALNGTGTGIIDGGGGHFAENLMSISVVDGSAQEVAMDPNITDGTRKYLTLLDIAVLRDIGYSNASAVPEPSSLAAICLLAGSLSLRRRRRATA</sequence>
<dbReference type="RefSeq" id="WP_146517758.1">
    <property type="nucleotide sequence ID" value="NZ_CP151726.1"/>
</dbReference>
<feature type="domain" description="Ice-binding protein C-terminal" evidence="1">
    <location>
        <begin position="331"/>
        <end position="353"/>
    </location>
</feature>
<dbReference type="AlphaFoldDB" id="A0A5C6B6Z8"/>
<name>A0A5C6B6Z8_9BACT</name>
<proteinExistence type="predicted"/>
<dbReference type="NCBIfam" id="TIGR02595">
    <property type="entry name" value="PEP_CTERM"/>
    <property type="match status" value="1"/>
</dbReference>
<accession>A0A5C6B6Z8</accession>
<keyword evidence="3" id="KW-1185">Reference proteome</keyword>
<organism evidence="2 3">
    <name type="scientific">Stieleria varia</name>
    <dbReference type="NCBI Taxonomy" id="2528005"/>
    <lineage>
        <taxon>Bacteria</taxon>
        <taxon>Pseudomonadati</taxon>
        <taxon>Planctomycetota</taxon>
        <taxon>Planctomycetia</taxon>
        <taxon>Pirellulales</taxon>
        <taxon>Pirellulaceae</taxon>
        <taxon>Stieleria</taxon>
    </lineage>
</organism>
<protein>
    <recommendedName>
        <fullName evidence="1">Ice-binding protein C-terminal domain-containing protein</fullName>
    </recommendedName>
</protein>
<dbReference type="InterPro" id="IPR013424">
    <property type="entry name" value="Ice-binding_C"/>
</dbReference>
<gene>
    <name evidence="2" type="ORF">Pla52n_01200</name>
</gene>
<reference evidence="2 3" key="1">
    <citation type="submission" date="2019-02" db="EMBL/GenBank/DDBJ databases">
        <title>Deep-cultivation of Planctomycetes and their phenomic and genomic characterization uncovers novel biology.</title>
        <authorList>
            <person name="Wiegand S."/>
            <person name="Jogler M."/>
            <person name="Boedeker C."/>
            <person name="Pinto D."/>
            <person name="Vollmers J."/>
            <person name="Rivas-Marin E."/>
            <person name="Kohn T."/>
            <person name="Peeters S.H."/>
            <person name="Heuer A."/>
            <person name="Rast P."/>
            <person name="Oberbeckmann S."/>
            <person name="Bunk B."/>
            <person name="Jeske O."/>
            <person name="Meyerdierks A."/>
            <person name="Storesund J.E."/>
            <person name="Kallscheuer N."/>
            <person name="Luecker S."/>
            <person name="Lage O.M."/>
            <person name="Pohl T."/>
            <person name="Merkel B.J."/>
            <person name="Hornburger P."/>
            <person name="Mueller R.-W."/>
            <person name="Bruemmer F."/>
            <person name="Labrenz M."/>
            <person name="Spormann A.M."/>
            <person name="Op Den Camp H."/>
            <person name="Overmann J."/>
            <person name="Amann R."/>
            <person name="Jetten M.S.M."/>
            <person name="Mascher T."/>
            <person name="Medema M.H."/>
            <person name="Devos D.P."/>
            <person name="Kaster A.-K."/>
            <person name="Ovreas L."/>
            <person name="Rohde M."/>
            <person name="Galperin M.Y."/>
            <person name="Jogler C."/>
        </authorList>
    </citation>
    <scope>NUCLEOTIDE SEQUENCE [LARGE SCALE GENOMIC DNA]</scope>
    <source>
        <strain evidence="2 3">Pla52n</strain>
    </source>
</reference>
<comment type="caution">
    <text evidence="2">The sequence shown here is derived from an EMBL/GenBank/DDBJ whole genome shotgun (WGS) entry which is preliminary data.</text>
</comment>
<dbReference type="Proteomes" id="UP000320176">
    <property type="component" value="Unassembled WGS sequence"/>
</dbReference>
<dbReference type="OrthoDB" id="8198236at2"/>
<dbReference type="EMBL" id="SJPN01000001">
    <property type="protein sequence ID" value="TWU07547.1"/>
    <property type="molecule type" value="Genomic_DNA"/>
</dbReference>
<evidence type="ECO:0000313" key="2">
    <source>
        <dbReference type="EMBL" id="TWU07547.1"/>
    </source>
</evidence>